<dbReference type="Gene3D" id="6.10.10.120">
    <property type="entry name" value="Antitoxin ParD1-like"/>
    <property type="match status" value="1"/>
</dbReference>
<reference evidence="3 4" key="1">
    <citation type="submission" date="2023-01" db="EMBL/GenBank/DDBJ databases">
        <title>Novel diversity within Roseofilum (Cyanobacteria; Desertifilaceae) from marine benthic mats with descriptions of four novel species.</title>
        <authorList>
            <person name="Wang Y."/>
            <person name="Berthold D.E."/>
            <person name="Hu J."/>
            <person name="Lefler F.W."/>
            <person name="Laughinghouse H.D. IV."/>
        </authorList>
    </citation>
    <scope>NUCLEOTIDE SEQUENCE [LARGE SCALE GENOMIC DNA]</scope>
    <source>
        <strain evidence="3 4">BLCC-M154</strain>
    </source>
</reference>
<accession>A0ABT7AV68</accession>
<dbReference type="NCBIfam" id="TIGR02606">
    <property type="entry name" value="antidote_CC2985"/>
    <property type="match status" value="1"/>
</dbReference>
<gene>
    <name evidence="3" type="ORF">PMG71_11020</name>
</gene>
<evidence type="ECO:0000256" key="1">
    <source>
        <dbReference type="ARBA" id="ARBA00008580"/>
    </source>
</evidence>
<keyword evidence="2" id="KW-1277">Toxin-antitoxin system</keyword>
<keyword evidence="4" id="KW-1185">Reference proteome</keyword>
<evidence type="ECO:0000313" key="4">
    <source>
        <dbReference type="Proteomes" id="UP001235303"/>
    </source>
</evidence>
<proteinExistence type="inferred from homology"/>
<dbReference type="InterPro" id="IPR038296">
    <property type="entry name" value="ParD_sf"/>
</dbReference>
<dbReference type="RefSeq" id="WP_283753716.1">
    <property type="nucleotide sequence ID" value="NZ_JAQOSP010000075.1"/>
</dbReference>
<evidence type="ECO:0000313" key="3">
    <source>
        <dbReference type="EMBL" id="MDJ1169958.1"/>
    </source>
</evidence>
<comment type="caution">
    <text evidence="3">The sequence shown here is derived from an EMBL/GenBank/DDBJ whole genome shotgun (WGS) entry which is preliminary data.</text>
</comment>
<dbReference type="PANTHER" id="PTHR36582:SF2">
    <property type="entry name" value="ANTITOXIN PARD"/>
    <property type="match status" value="1"/>
</dbReference>
<dbReference type="Pfam" id="PF03693">
    <property type="entry name" value="ParD_antitoxin"/>
    <property type="match status" value="1"/>
</dbReference>
<name>A0ABT7AV68_9CYAN</name>
<dbReference type="Proteomes" id="UP001235303">
    <property type="component" value="Unassembled WGS sequence"/>
</dbReference>
<dbReference type="CDD" id="cd22231">
    <property type="entry name" value="RHH_NikR_HicB-like"/>
    <property type="match status" value="1"/>
</dbReference>
<organism evidence="3 4">
    <name type="scientific">Roseofilum acuticapitatum BLCC-M154</name>
    <dbReference type="NCBI Taxonomy" id="3022444"/>
    <lineage>
        <taxon>Bacteria</taxon>
        <taxon>Bacillati</taxon>
        <taxon>Cyanobacteriota</taxon>
        <taxon>Cyanophyceae</taxon>
        <taxon>Desertifilales</taxon>
        <taxon>Desertifilaceae</taxon>
        <taxon>Roseofilum</taxon>
        <taxon>Roseofilum acuticapitatum</taxon>
    </lineage>
</organism>
<dbReference type="PANTHER" id="PTHR36582">
    <property type="entry name" value="ANTITOXIN PARD"/>
    <property type="match status" value="1"/>
</dbReference>
<sequence>MLRRSHGRRGCGGDKTPFRFAIASWVEEIGRGISGDRIEAMAIIAILCQDRRNLQDRRAMKTMNVSLPDPMRDYVDLQVQIGGYGSASEYIRDLIRQDRKRKAQEELETLLLEGLNSGDATAMSERDWQEIRQAVRDKFNQQQHG</sequence>
<dbReference type="SUPFAM" id="SSF47598">
    <property type="entry name" value="Ribbon-helix-helix"/>
    <property type="match status" value="1"/>
</dbReference>
<dbReference type="EMBL" id="JAQOSP010000075">
    <property type="protein sequence ID" value="MDJ1169958.1"/>
    <property type="molecule type" value="Genomic_DNA"/>
</dbReference>
<comment type="similarity">
    <text evidence="1">Belongs to the ParD antitoxin family.</text>
</comment>
<dbReference type="InterPro" id="IPR022789">
    <property type="entry name" value="ParD"/>
</dbReference>
<dbReference type="InterPro" id="IPR010985">
    <property type="entry name" value="Ribbon_hlx_hlx"/>
</dbReference>
<evidence type="ECO:0000256" key="2">
    <source>
        <dbReference type="ARBA" id="ARBA00022649"/>
    </source>
</evidence>
<protein>
    <submittedName>
        <fullName evidence="3">Type II toxin-antitoxin system ParD family antitoxin</fullName>
    </submittedName>
</protein>